<accession>A0A558B9X0</accession>
<feature type="region of interest" description="Disordered" evidence="1">
    <location>
        <begin position="1"/>
        <end position="66"/>
    </location>
</feature>
<evidence type="ECO:0000313" key="2">
    <source>
        <dbReference type="EMBL" id="TVT33308.1"/>
    </source>
</evidence>
<dbReference type="AlphaFoldDB" id="A0A558B9X0"/>
<evidence type="ECO:0000256" key="1">
    <source>
        <dbReference type="SAM" id="MobiDB-lite"/>
    </source>
</evidence>
<comment type="caution">
    <text evidence="2">The sequence shown here is derived from an EMBL/GenBank/DDBJ whole genome shotgun (WGS) entry which is preliminary data.</text>
</comment>
<feature type="compositionally biased region" description="Basic and acidic residues" evidence="1">
    <location>
        <begin position="57"/>
        <end position="66"/>
    </location>
</feature>
<evidence type="ECO:0000313" key="3">
    <source>
        <dbReference type="Proteomes" id="UP000320011"/>
    </source>
</evidence>
<feature type="compositionally biased region" description="Basic and acidic residues" evidence="1">
    <location>
        <begin position="35"/>
        <end position="44"/>
    </location>
</feature>
<reference evidence="2 3" key="2">
    <citation type="submission" date="2019-08" db="EMBL/GenBank/DDBJ databases">
        <title>Amycolatopsis acidicola sp. nov., isolated from peat swamp forest soil.</title>
        <authorList>
            <person name="Srisuk N."/>
        </authorList>
    </citation>
    <scope>NUCLEOTIDE SEQUENCE [LARGE SCALE GENOMIC DNA]</scope>
    <source>
        <strain evidence="2 3">TBRC 6029</strain>
    </source>
</reference>
<gene>
    <name evidence="2" type="ORF">FNH05_27180</name>
</gene>
<protein>
    <submittedName>
        <fullName evidence="2">Uncharacterized protein</fullName>
    </submittedName>
</protein>
<keyword evidence="3" id="KW-1185">Reference proteome</keyword>
<sequence length="66" mass="6880">APDSAVDSAVDSVVDGAVDADTDTPPRGIPMGDRGWFDELREDGAAGPGTFGPTGEPTEKPFRYRS</sequence>
<feature type="compositionally biased region" description="Low complexity" evidence="1">
    <location>
        <begin position="1"/>
        <end position="26"/>
    </location>
</feature>
<dbReference type="EMBL" id="VJWX01000358">
    <property type="protein sequence ID" value="TVT33308.1"/>
    <property type="molecule type" value="Genomic_DNA"/>
</dbReference>
<organism evidence="2 3">
    <name type="scientific">Amycolatopsis rhizosphaerae</name>
    <dbReference type="NCBI Taxonomy" id="2053003"/>
    <lineage>
        <taxon>Bacteria</taxon>
        <taxon>Bacillati</taxon>
        <taxon>Actinomycetota</taxon>
        <taxon>Actinomycetes</taxon>
        <taxon>Pseudonocardiales</taxon>
        <taxon>Pseudonocardiaceae</taxon>
        <taxon>Amycolatopsis</taxon>
    </lineage>
</organism>
<reference evidence="2 3" key="1">
    <citation type="submission" date="2019-07" db="EMBL/GenBank/DDBJ databases">
        <authorList>
            <person name="Duangmal K."/>
            <person name="Teo W.F.A."/>
        </authorList>
    </citation>
    <scope>NUCLEOTIDE SEQUENCE [LARGE SCALE GENOMIC DNA]</scope>
    <source>
        <strain evidence="2 3">TBRC 6029</strain>
    </source>
</reference>
<name>A0A558B9X0_9PSEU</name>
<feature type="non-terminal residue" evidence="2">
    <location>
        <position position="1"/>
    </location>
</feature>
<proteinExistence type="predicted"/>
<dbReference type="Proteomes" id="UP000320011">
    <property type="component" value="Unassembled WGS sequence"/>
</dbReference>